<comment type="caution">
    <text evidence="2">The sequence shown here is derived from an EMBL/GenBank/DDBJ whole genome shotgun (WGS) entry which is preliminary data.</text>
</comment>
<dbReference type="eggNOG" id="ENOG50315V3">
    <property type="taxonomic scope" value="Bacteria"/>
</dbReference>
<gene>
    <name evidence="2" type="ORF">FC32_GL001762</name>
</gene>
<dbReference type="RefSeq" id="WP_025086978.1">
    <property type="nucleotide sequence ID" value="NZ_AZFT01000004.1"/>
</dbReference>
<keyword evidence="3" id="KW-1185">Reference proteome</keyword>
<dbReference type="PROSITE" id="PS50821">
    <property type="entry name" value="PAZ"/>
    <property type="match status" value="1"/>
</dbReference>
<protein>
    <recommendedName>
        <fullName evidence="1">PAZ domain-containing protein</fullName>
    </recommendedName>
</protein>
<dbReference type="AlphaFoldDB" id="A0A0R1U1U3"/>
<dbReference type="InterPro" id="IPR022259">
    <property type="entry name" value="Acessory_Sec_prot_Asp3"/>
</dbReference>
<dbReference type="GO" id="GO:0015031">
    <property type="term" value="P:protein transport"/>
    <property type="evidence" value="ECO:0007669"/>
    <property type="project" value="InterPro"/>
</dbReference>
<dbReference type="EMBL" id="AZFT01000004">
    <property type="protein sequence ID" value="KRL87337.1"/>
    <property type="molecule type" value="Genomic_DNA"/>
</dbReference>
<evidence type="ECO:0000259" key="1">
    <source>
        <dbReference type="PROSITE" id="PS50821"/>
    </source>
</evidence>
<dbReference type="STRING" id="1423724.FC32_GL001762"/>
<sequence length="302" mass="34163">MKEFRASIITWNPSEDQTYLPGSVIKETAKGVSFKNELMSPGKTIVKWFSQVNYQATKIVPKLPLLEVGKRYCLTLEATVPAKKAYLKLVFLNRFGEIITTEFVKECVGTFIVPAGTYEYQIELINAGVKEFVFERLIVTHAKDEFIDNYLFELNDPDQKAMAVFFAEPSLHGLFKPKMLKNSLLISSLNGYHAFAQVPELQKRLTELNEQVDKLVFVGSGPISALVATYYGVVFEREVLVPNTAEVALEKLVELTGTSEKISALKEKLKTAKSYHQNVKSADYFAAKLYEKNANYDFLRVK</sequence>
<reference evidence="2 3" key="1">
    <citation type="journal article" date="2015" name="Genome Announc.">
        <title>Expanding the biotechnology potential of lactobacilli through comparative genomics of 213 strains and associated genera.</title>
        <authorList>
            <person name="Sun Z."/>
            <person name="Harris H.M."/>
            <person name="McCann A."/>
            <person name="Guo C."/>
            <person name="Argimon S."/>
            <person name="Zhang W."/>
            <person name="Yang X."/>
            <person name="Jeffery I.B."/>
            <person name="Cooney J.C."/>
            <person name="Kagawa T.F."/>
            <person name="Liu W."/>
            <person name="Song Y."/>
            <person name="Salvetti E."/>
            <person name="Wrobel A."/>
            <person name="Rasinkangas P."/>
            <person name="Parkhill J."/>
            <person name="Rea M.C."/>
            <person name="O'Sullivan O."/>
            <person name="Ritari J."/>
            <person name="Douillard F.P."/>
            <person name="Paul Ross R."/>
            <person name="Yang R."/>
            <person name="Briner A.E."/>
            <person name="Felis G.E."/>
            <person name="de Vos W.M."/>
            <person name="Barrangou R."/>
            <person name="Klaenhammer T.R."/>
            <person name="Caufield P.W."/>
            <person name="Cui Y."/>
            <person name="Zhang H."/>
            <person name="O'Toole P.W."/>
        </authorList>
    </citation>
    <scope>NUCLEOTIDE SEQUENCE [LARGE SCALE GENOMIC DNA]</scope>
    <source>
        <strain evidence="2 3">DSM 16634</strain>
    </source>
</reference>
<evidence type="ECO:0000313" key="2">
    <source>
        <dbReference type="EMBL" id="KRL87337.1"/>
    </source>
</evidence>
<evidence type="ECO:0000313" key="3">
    <source>
        <dbReference type="Proteomes" id="UP000051324"/>
    </source>
</evidence>
<dbReference type="Pfam" id="PF15432">
    <property type="entry name" value="Sec-ASP3"/>
    <property type="match status" value="1"/>
</dbReference>
<dbReference type="Proteomes" id="UP000051324">
    <property type="component" value="Unassembled WGS sequence"/>
</dbReference>
<dbReference type="InterPro" id="IPR003100">
    <property type="entry name" value="PAZ_dom"/>
</dbReference>
<proteinExistence type="predicted"/>
<dbReference type="PATRIC" id="fig|1423724.4.peg.1833"/>
<dbReference type="NCBIfam" id="TIGR03711">
    <property type="entry name" value="acc_sec_asp3"/>
    <property type="match status" value="1"/>
</dbReference>
<dbReference type="GO" id="GO:0003723">
    <property type="term" value="F:RNA binding"/>
    <property type="evidence" value="ECO:0007669"/>
    <property type="project" value="InterPro"/>
</dbReference>
<accession>A0A0R1U1U3</accession>
<name>A0A0R1U1U3_9LACO</name>
<organism evidence="2 3">
    <name type="scientific">Ligilactobacillus apodemi DSM 16634 = JCM 16172</name>
    <dbReference type="NCBI Taxonomy" id="1423724"/>
    <lineage>
        <taxon>Bacteria</taxon>
        <taxon>Bacillati</taxon>
        <taxon>Bacillota</taxon>
        <taxon>Bacilli</taxon>
        <taxon>Lactobacillales</taxon>
        <taxon>Lactobacillaceae</taxon>
        <taxon>Ligilactobacillus</taxon>
    </lineage>
</organism>
<feature type="domain" description="PAZ" evidence="1">
    <location>
        <begin position="1"/>
        <end position="81"/>
    </location>
</feature>